<name>A0A0D3INR8_EMIH1</name>
<dbReference type="GO" id="GO:0006357">
    <property type="term" value="P:regulation of transcription by RNA polymerase II"/>
    <property type="evidence" value="ECO:0007669"/>
    <property type="project" value="TreeGrafter"/>
</dbReference>
<reference evidence="2" key="2">
    <citation type="submission" date="2024-10" db="UniProtKB">
        <authorList>
            <consortium name="EnsemblProtists"/>
        </authorList>
    </citation>
    <scope>IDENTIFICATION</scope>
</reference>
<dbReference type="PROSITE" id="PS50280">
    <property type="entry name" value="SET"/>
    <property type="match status" value="1"/>
</dbReference>
<dbReference type="InterPro" id="IPR046341">
    <property type="entry name" value="SET_dom_sf"/>
</dbReference>
<proteinExistence type="predicted"/>
<dbReference type="KEGG" id="ehx:EMIHUDRAFT_213142"/>
<dbReference type="PaxDb" id="2903-EOD12903"/>
<dbReference type="GO" id="GO:0005700">
    <property type="term" value="C:polytene chromosome"/>
    <property type="evidence" value="ECO:0007669"/>
    <property type="project" value="TreeGrafter"/>
</dbReference>
<dbReference type="SUPFAM" id="SSF82199">
    <property type="entry name" value="SET domain"/>
    <property type="match status" value="1"/>
</dbReference>
<dbReference type="AlphaFoldDB" id="A0A0D3INR8"/>
<sequence>MRPALTSDVDSAGRCAGGRVRIAACVAESKGLGAFAVMPLSPGMVLGYYAGEVLTLAEMILRYGSGDVDSPFEYEAANQRAAWEAERSARGVSSSGTYLFNAGRCPLSGRTLLVDGEDPSLSNWTRYINHSTRRPALSARSEVLAAEGRDGLGTPRVTFVTLREIAEGEELTFDYGDGFDVDVLSFVDE</sequence>
<dbReference type="InterPro" id="IPR051760">
    <property type="entry name" value="KMT5A"/>
</dbReference>
<feature type="domain" description="SET" evidence="1">
    <location>
        <begin position="18"/>
        <end position="176"/>
    </location>
</feature>
<organism evidence="2 3">
    <name type="scientific">Emiliania huxleyi (strain CCMP1516)</name>
    <dbReference type="NCBI Taxonomy" id="280463"/>
    <lineage>
        <taxon>Eukaryota</taxon>
        <taxon>Haptista</taxon>
        <taxon>Haptophyta</taxon>
        <taxon>Prymnesiophyceae</taxon>
        <taxon>Isochrysidales</taxon>
        <taxon>Noelaerhabdaceae</taxon>
        <taxon>Emiliania</taxon>
    </lineage>
</organism>
<dbReference type="GO" id="GO:0005634">
    <property type="term" value="C:nucleus"/>
    <property type="evidence" value="ECO:0007669"/>
    <property type="project" value="TreeGrafter"/>
</dbReference>
<accession>A0A0D3INR8</accession>
<dbReference type="GeneID" id="17258975"/>
<evidence type="ECO:0000259" key="1">
    <source>
        <dbReference type="PROSITE" id="PS50280"/>
    </source>
</evidence>
<dbReference type="InterPro" id="IPR001214">
    <property type="entry name" value="SET_dom"/>
</dbReference>
<dbReference type="Proteomes" id="UP000013827">
    <property type="component" value="Unassembled WGS sequence"/>
</dbReference>
<dbReference type="Pfam" id="PF00856">
    <property type="entry name" value="SET"/>
    <property type="match status" value="1"/>
</dbReference>
<reference evidence="3" key="1">
    <citation type="journal article" date="2013" name="Nature">
        <title>Pan genome of the phytoplankton Emiliania underpins its global distribution.</title>
        <authorList>
            <person name="Read B.A."/>
            <person name="Kegel J."/>
            <person name="Klute M.J."/>
            <person name="Kuo A."/>
            <person name="Lefebvre S.C."/>
            <person name="Maumus F."/>
            <person name="Mayer C."/>
            <person name="Miller J."/>
            <person name="Monier A."/>
            <person name="Salamov A."/>
            <person name="Young J."/>
            <person name="Aguilar M."/>
            <person name="Claverie J.M."/>
            <person name="Frickenhaus S."/>
            <person name="Gonzalez K."/>
            <person name="Herman E.K."/>
            <person name="Lin Y.C."/>
            <person name="Napier J."/>
            <person name="Ogata H."/>
            <person name="Sarno A.F."/>
            <person name="Shmutz J."/>
            <person name="Schroeder D."/>
            <person name="de Vargas C."/>
            <person name="Verret F."/>
            <person name="von Dassow P."/>
            <person name="Valentin K."/>
            <person name="Van de Peer Y."/>
            <person name="Wheeler G."/>
            <person name="Dacks J.B."/>
            <person name="Delwiche C.F."/>
            <person name="Dyhrman S.T."/>
            <person name="Glockner G."/>
            <person name="John U."/>
            <person name="Richards T."/>
            <person name="Worden A.Z."/>
            <person name="Zhang X."/>
            <person name="Grigoriev I.V."/>
            <person name="Allen A.E."/>
            <person name="Bidle K."/>
            <person name="Borodovsky M."/>
            <person name="Bowler C."/>
            <person name="Brownlee C."/>
            <person name="Cock J.M."/>
            <person name="Elias M."/>
            <person name="Gladyshev V.N."/>
            <person name="Groth M."/>
            <person name="Guda C."/>
            <person name="Hadaegh A."/>
            <person name="Iglesias-Rodriguez M.D."/>
            <person name="Jenkins J."/>
            <person name="Jones B.M."/>
            <person name="Lawson T."/>
            <person name="Leese F."/>
            <person name="Lindquist E."/>
            <person name="Lobanov A."/>
            <person name="Lomsadze A."/>
            <person name="Malik S.B."/>
            <person name="Marsh M.E."/>
            <person name="Mackinder L."/>
            <person name="Mock T."/>
            <person name="Mueller-Roeber B."/>
            <person name="Pagarete A."/>
            <person name="Parker M."/>
            <person name="Probert I."/>
            <person name="Quesneville H."/>
            <person name="Raines C."/>
            <person name="Rensing S.A."/>
            <person name="Riano-Pachon D.M."/>
            <person name="Richier S."/>
            <person name="Rokitta S."/>
            <person name="Shiraiwa Y."/>
            <person name="Soanes D.M."/>
            <person name="van der Giezen M."/>
            <person name="Wahlund T.M."/>
            <person name="Williams B."/>
            <person name="Wilson W."/>
            <person name="Wolfe G."/>
            <person name="Wurch L.L."/>
        </authorList>
    </citation>
    <scope>NUCLEOTIDE SEQUENCE</scope>
</reference>
<keyword evidence="3" id="KW-1185">Reference proteome</keyword>
<protein>
    <recommendedName>
        <fullName evidence="1">SET domain-containing protein</fullName>
    </recommendedName>
</protein>
<dbReference type="HOGENOM" id="CLU_1436897_0_0_1"/>
<dbReference type="GO" id="GO:0042799">
    <property type="term" value="F:histone H4K20 methyltransferase activity"/>
    <property type="evidence" value="ECO:0007669"/>
    <property type="project" value="TreeGrafter"/>
</dbReference>
<evidence type="ECO:0000313" key="3">
    <source>
        <dbReference type="Proteomes" id="UP000013827"/>
    </source>
</evidence>
<dbReference type="RefSeq" id="XP_005765332.1">
    <property type="nucleotide sequence ID" value="XM_005765275.1"/>
</dbReference>
<dbReference type="SMART" id="SM00317">
    <property type="entry name" value="SET"/>
    <property type="match status" value="1"/>
</dbReference>
<dbReference type="PANTHER" id="PTHR46167">
    <property type="entry name" value="N-LYSINE METHYLTRANSFERASE KMT5A"/>
    <property type="match status" value="1"/>
</dbReference>
<dbReference type="EnsemblProtists" id="EOD12903">
    <property type="protein sequence ID" value="EOD12903"/>
    <property type="gene ID" value="EMIHUDRAFT_213142"/>
</dbReference>
<evidence type="ECO:0000313" key="2">
    <source>
        <dbReference type="EnsemblProtists" id="EOD12903"/>
    </source>
</evidence>
<dbReference type="Gene3D" id="2.170.270.10">
    <property type="entry name" value="SET domain"/>
    <property type="match status" value="1"/>
</dbReference>
<dbReference type="PANTHER" id="PTHR46167:SF1">
    <property type="entry name" value="N-LYSINE METHYLTRANSFERASE KMT5A"/>
    <property type="match status" value="1"/>
</dbReference>